<sequence>MKLTAETLLQMWIIGLLKYFLKIGYRSHLAFLH</sequence>
<name>A0A2V4WI50_PAEBA</name>
<dbReference type="AlphaFoldDB" id="A0A2V4WI50"/>
<gene>
    <name evidence="1" type="ORF">DFQ00_11563</name>
</gene>
<protein>
    <submittedName>
        <fullName evidence="1">Uncharacterized protein</fullName>
    </submittedName>
</protein>
<reference evidence="1 2" key="1">
    <citation type="submission" date="2018-06" db="EMBL/GenBank/DDBJ databases">
        <title>Genomic Encyclopedia of Type Strains, Phase III (KMG-III): the genomes of soil and plant-associated and newly described type strains.</title>
        <authorList>
            <person name="Whitman W."/>
        </authorList>
    </citation>
    <scope>NUCLEOTIDE SEQUENCE [LARGE SCALE GENOMIC DNA]</scope>
    <source>
        <strain evidence="1 2">CECT 7022</strain>
    </source>
</reference>
<organism evidence="1 2">
    <name type="scientific">Paenibacillus barcinonensis</name>
    <dbReference type="NCBI Taxonomy" id="198119"/>
    <lineage>
        <taxon>Bacteria</taxon>
        <taxon>Bacillati</taxon>
        <taxon>Bacillota</taxon>
        <taxon>Bacilli</taxon>
        <taxon>Bacillales</taxon>
        <taxon>Paenibacillaceae</taxon>
        <taxon>Paenibacillus</taxon>
    </lineage>
</organism>
<dbReference type="EMBL" id="QJSW01000015">
    <property type="protein sequence ID" value="PYE47214.1"/>
    <property type="molecule type" value="Genomic_DNA"/>
</dbReference>
<evidence type="ECO:0000313" key="1">
    <source>
        <dbReference type="EMBL" id="PYE47214.1"/>
    </source>
</evidence>
<proteinExistence type="predicted"/>
<comment type="caution">
    <text evidence="1">The sequence shown here is derived from an EMBL/GenBank/DDBJ whole genome shotgun (WGS) entry which is preliminary data.</text>
</comment>
<dbReference type="Proteomes" id="UP000247790">
    <property type="component" value="Unassembled WGS sequence"/>
</dbReference>
<evidence type="ECO:0000313" key="2">
    <source>
        <dbReference type="Proteomes" id="UP000247790"/>
    </source>
</evidence>
<accession>A0A2V4WI50</accession>